<feature type="region of interest" description="Disordered" evidence="1">
    <location>
        <begin position="1"/>
        <end position="71"/>
    </location>
</feature>
<gene>
    <name evidence="2" type="ORF">FRACA_70039</name>
</gene>
<protein>
    <submittedName>
        <fullName evidence="2">Uncharacterized protein</fullName>
    </submittedName>
</protein>
<feature type="compositionally biased region" description="Low complexity" evidence="1">
    <location>
        <begin position="94"/>
        <end position="109"/>
    </location>
</feature>
<sequence length="118" mass="12924">MDAGGALRSQVGSPREPHHTARMSTSHDKRSGLTPRFDLAYTCQRPRTVPTVRRPRARARGPPSRARDQGLAAEVHRHPPGLAPVGAPVRALAPARRPRAAYPRPAGAPHQTHRDDCW</sequence>
<evidence type="ECO:0000313" key="2">
    <source>
        <dbReference type="EMBL" id="SNQ51423.1"/>
    </source>
</evidence>
<feature type="region of interest" description="Disordered" evidence="1">
    <location>
        <begin position="94"/>
        <end position="118"/>
    </location>
</feature>
<feature type="compositionally biased region" description="Basic and acidic residues" evidence="1">
    <location>
        <begin position="15"/>
        <end position="31"/>
    </location>
</feature>
<proteinExistence type="predicted"/>
<keyword evidence="3" id="KW-1185">Reference proteome</keyword>
<reference evidence="2 3" key="1">
    <citation type="submission" date="2017-06" db="EMBL/GenBank/DDBJ databases">
        <authorList>
            <person name="Kim H.J."/>
            <person name="Triplett B.A."/>
        </authorList>
    </citation>
    <scope>NUCLEOTIDE SEQUENCE [LARGE SCALE GENOMIC DNA]</scope>
    <source>
        <strain evidence="2">FRACA_ARgP5</strain>
    </source>
</reference>
<name>A0A2I2L0G7_9ACTN</name>
<dbReference type="Proteomes" id="UP000234331">
    <property type="component" value="Unassembled WGS sequence"/>
</dbReference>
<organism evidence="2 3">
    <name type="scientific">Frankia canadensis</name>
    <dbReference type="NCBI Taxonomy" id="1836972"/>
    <lineage>
        <taxon>Bacteria</taxon>
        <taxon>Bacillati</taxon>
        <taxon>Actinomycetota</taxon>
        <taxon>Actinomycetes</taxon>
        <taxon>Frankiales</taxon>
        <taxon>Frankiaceae</taxon>
        <taxon>Frankia</taxon>
    </lineage>
</organism>
<accession>A0A2I2L0G7</accession>
<evidence type="ECO:0000256" key="1">
    <source>
        <dbReference type="SAM" id="MobiDB-lite"/>
    </source>
</evidence>
<dbReference type="EMBL" id="FZMO01000536">
    <property type="protein sequence ID" value="SNQ51423.1"/>
    <property type="molecule type" value="Genomic_DNA"/>
</dbReference>
<evidence type="ECO:0000313" key="3">
    <source>
        <dbReference type="Proteomes" id="UP000234331"/>
    </source>
</evidence>
<dbReference type="AlphaFoldDB" id="A0A2I2L0G7"/>